<name>A0A6N2KM38_SALVM</name>
<gene>
    <name evidence="1" type="ORF">SVIM_LOCUS65656</name>
</gene>
<dbReference type="AlphaFoldDB" id="A0A6N2KM38"/>
<dbReference type="EMBL" id="CAADRP010000269">
    <property type="protein sequence ID" value="VFU26073.1"/>
    <property type="molecule type" value="Genomic_DNA"/>
</dbReference>
<proteinExistence type="predicted"/>
<reference evidence="1" key="1">
    <citation type="submission" date="2019-03" db="EMBL/GenBank/DDBJ databases">
        <authorList>
            <person name="Mank J."/>
            <person name="Almeida P."/>
        </authorList>
    </citation>
    <scope>NUCLEOTIDE SEQUENCE</scope>
    <source>
        <strain evidence="1">78183</strain>
    </source>
</reference>
<evidence type="ECO:0000313" key="1">
    <source>
        <dbReference type="EMBL" id="VFU26073.1"/>
    </source>
</evidence>
<organism evidence="1">
    <name type="scientific">Salix viminalis</name>
    <name type="common">Common osier</name>
    <name type="synonym">Basket willow</name>
    <dbReference type="NCBI Taxonomy" id="40686"/>
    <lineage>
        <taxon>Eukaryota</taxon>
        <taxon>Viridiplantae</taxon>
        <taxon>Streptophyta</taxon>
        <taxon>Embryophyta</taxon>
        <taxon>Tracheophyta</taxon>
        <taxon>Spermatophyta</taxon>
        <taxon>Magnoliopsida</taxon>
        <taxon>eudicotyledons</taxon>
        <taxon>Gunneridae</taxon>
        <taxon>Pentapetalae</taxon>
        <taxon>rosids</taxon>
        <taxon>fabids</taxon>
        <taxon>Malpighiales</taxon>
        <taxon>Salicaceae</taxon>
        <taxon>Saliceae</taxon>
        <taxon>Salix</taxon>
    </lineage>
</organism>
<accession>A0A6N2KM38</accession>
<sequence length="84" mass="9602">MGSSSTDILEPGLLSPDECWSLFSQFAFFDKNSSERENLEETGRKIAERCFLRETQNPEMEVTGGECFEALAARSFFQDFEKTM</sequence>
<dbReference type="GO" id="GO:0043531">
    <property type="term" value="F:ADP binding"/>
    <property type="evidence" value="ECO:0007669"/>
    <property type="project" value="InterPro"/>
</dbReference>
<protein>
    <submittedName>
        <fullName evidence="1">Uncharacterized protein</fullName>
    </submittedName>
</protein>